<proteinExistence type="predicted"/>
<comment type="caution">
    <text evidence="1">The sequence shown here is derived from an EMBL/GenBank/DDBJ whole genome shotgun (WGS) entry which is preliminary data.</text>
</comment>
<keyword evidence="2" id="KW-1185">Reference proteome</keyword>
<organism evidence="1 2">
    <name type="scientific">Choristoneura fumiferana</name>
    <name type="common">Spruce budworm moth</name>
    <name type="synonym">Archips fumiferana</name>
    <dbReference type="NCBI Taxonomy" id="7141"/>
    <lineage>
        <taxon>Eukaryota</taxon>
        <taxon>Metazoa</taxon>
        <taxon>Ecdysozoa</taxon>
        <taxon>Arthropoda</taxon>
        <taxon>Hexapoda</taxon>
        <taxon>Insecta</taxon>
        <taxon>Pterygota</taxon>
        <taxon>Neoptera</taxon>
        <taxon>Endopterygota</taxon>
        <taxon>Lepidoptera</taxon>
        <taxon>Glossata</taxon>
        <taxon>Ditrysia</taxon>
        <taxon>Tortricoidea</taxon>
        <taxon>Tortricidae</taxon>
        <taxon>Tortricinae</taxon>
        <taxon>Choristoneura</taxon>
    </lineage>
</organism>
<dbReference type="Proteomes" id="UP001064048">
    <property type="component" value="Chromosome 5"/>
</dbReference>
<evidence type="ECO:0000313" key="2">
    <source>
        <dbReference type="Proteomes" id="UP001064048"/>
    </source>
</evidence>
<evidence type="ECO:0000313" key="1">
    <source>
        <dbReference type="EMBL" id="KAI8434972.1"/>
    </source>
</evidence>
<gene>
    <name evidence="1" type="ORF">MSG28_003427</name>
</gene>
<accession>A0ACC0KFS6</accession>
<dbReference type="EMBL" id="CM046105">
    <property type="protein sequence ID" value="KAI8434972.1"/>
    <property type="molecule type" value="Genomic_DNA"/>
</dbReference>
<name>A0ACC0KFS6_CHOFU</name>
<sequence length="88" mass="10281">MMDGNDLTSETSRKGVISQAWTRLSQIYQGTLDRWTPYARGRWIGTIILLAVFMLRIFAKQHMIKYRYLPFTHSKPKYKTVDPSANVN</sequence>
<protein>
    <submittedName>
        <fullName evidence="1">Uncharacterized protein</fullName>
    </submittedName>
</protein>
<reference evidence="1 2" key="1">
    <citation type="journal article" date="2022" name="Genome Biol. Evol.">
        <title>The Spruce Budworm Genome: Reconstructing the Evolutionary History of Antifreeze Proteins.</title>
        <authorList>
            <person name="Beliveau C."/>
            <person name="Gagne P."/>
            <person name="Picq S."/>
            <person name="Vernygora O."/>
            <person name="Keeling C.I."/>
            <person name="Pinkney K."/>
            <person name="Doucet D."/>
            <person name="Wen F."/>
            <person name="Johnston J.S."/>
            <person name="Maaroufi H."/>
            <person name="Boyle B."/>
            <person name="Laroche J."/>
            <person name="Dewar K."/>
            <person name="Juretic N."/>
            <person name="Blackburn G."/>
            <person name="Nisole A."/>
            <person name="Brunet B."/>
            <person name="Brandao M."/>
            <person name="Lumley L."/>
            <person name="Duan J."/>
            <person name="Quan G."/>
            <person name="Lucarotti C.J."/>
            <person name="Roe A.D."/>
            <person name="Sperling F.A.H."/>
            <person name="Levesque R.C."/>
            <person name="Cusson M."/>
        </authorList>
    </citation>
    <scope>NUCLEOTIDE SEQUENCE [LARGE SCALE GENOMIC DNA]</scope>
    <source>
        <strain evidence="1">Glfc:IPQL:Cfum</strain>
    </source>
</reference>